<gene>
    <name evidence="17" type="ORF">GNLVRS02_ARAD1C30756g</name>
</gene>
<keyword evidence="9" id="KW-0276">Fatty acid metabolism</keyword>
<evidence type="ECO:0000256" key="9">
    <source>
        <dbReference type="ARBA" id="ARBA00022832"/>
    </source>
</evidence>
<feature type="compositionally biased region" description="Polar residues" evidence="15">
    <location>
        <begin position="19"/>
        <end position="28"/>
    </location>
</feature>
<keyword evidence="11" id="KW-0539">Nucleus</keyword>
<evidence type="ECO:0000256" key="8">
    <source>
        <dbReference type="ARBA" id="ARBA00022801"/>
    </source>
</evidence>
<evidence type="ECO:0000259" key="16">
    <source>
        <dbReference type="Pfam" id="PF02230"/>
    </source>
</evidence>
<dbReference type="PANTHER" id="PTHR10655">
    <property type="entry name" value="LYSOPHOSPHOLIPASE-RELATED"/>
    <property type="match status" value="1"/>
</dbReference>
<reference evidence="17" key="1">
    <citation type="submission" date="2014-02" db="EMBL/GenBank/DDBJ databases">
        <authorList>
            <person name="Genoscope - CEA"/>
        </authorList>
    </citation>
    <scope>NUCLEOTIDE SEQUENCE</scope>
    <source>
        <strain evidence="17">LS3</strain>
    </source>
</reference>
<keyword evidence="8" id="KW-0378">Hydrolase</keyword>
<comment type="function">
    <text evidence="12">Hydrolyzes fatty acids from S-acylated cysteine residues in proteins with a strong preference for palmitoylated G-alpha proteins over other acyl substrates. Mediates the deacylation of G-alpha proteins such as GPA1 in vivo, but has weak or no activity toward palmitoylated Ras proteins. Has weak lysophospholipase activity in vitro; however such activity may not exist in vivo.</text>
</comment>
<keyword evidence="10" id="KW-0443">Lipid metabolism</keyword>
<evidence type="ECO:0000256" key="2">
    <source>
        <dbReference type="ARBA" id="ARBA00004496"/>
    </source>
</evidence>
<dbReference type="FunFam" id="3.40.50.1820:FF:000276">
    <property type="entry name" value="Acyl-protein thioesterase 1"/>
    <property type="match status" value="1"/>
</dbReference>
<evidence type="ECO:0000256" key="11">
    <source>
        <dbReference type="ARBA" id="ARBA00023242"/>
    </source>
</evidence>
<dbReference type="AlphaFoldDB" id="A0A060T392"/>
<evidence type="ECO:0000256" key="7">
    <source>
        <dbReference type="ARBA" id="ARBA00022490"/>
    </source>
</evidence>
<dbReference type="GO" id="GO:0052689">
    <property type="term" value="F:carboxylic ester hydrolase activity"/>
    <property type="evidence" value="ECO:0007669"/>
    <property type="project" value="UniProtKB-KW"/>
</dbReference>
<evidence type="ECO:0000256" key="12">
    <source>
        <dbReference type="ARBA" id="ARBA00029392"/>
    </source>
</evidence>
<dbReference type="GO" id="GO:0006631">
    <property type="term" value="P:fatty acid metabolic process"/>
    <property type="evidence" value="ECO:0007669"/>
    <property type="project" value="UniProtKB-KW"/>
</dbReference>
<dbReference type="InterPro" id="IPR050565">
    <property type="entry name" value="LYPA1-2/EST-like"/>
</dbReference>
<dbReference type="Gene3D" id="3.40.50.1820">
    <property type="entry name" value="alpha/beta hydrolase"/>
    <property type="match status" value="1"/>
</dbReference>
<evidence type="ECO:0000256" key="15">
    <source>
        <dbReference type="SAM" id="MobiDB-lite"/>
    </source>
</evidence>
<dbReference type="SUPFAM" id="SSF53474">
    <property type="entry name" value="alpha/beta-Hydrolases"/>
    <property type="match status" value="1"/>
</dbReference>
<comment type="similarity">
    <text evidence="3">Belongs to the AB hydrolase superfamily. AB hydrolase 2 family.</text>
</comment>
<dbReference type="PANTHER" id="PTHR10655:SF17">
    <property type="entry name" value="LYSOPHOSPHOLIPASE-LIKE PROTEIN 1"/>
    <property type="match status" value="1"/>
</dbReference>
<organism evidence="17">
    <name type="scientific">Blastobotrys adeninivorans</name>
    <name type="common">Yeast</name>
    <name type="synonym">Arxula adeninivorans</name>
    <dbReference type="NCBI Taxonomy" id="409370"/>
    <lineage>
        <taxon>Eukaryota</taxon>
        <taxon>Fungi</taxon>
        <taxon>Dikarya</taxon>
        <taxon>Ascomycota</taxon>
        <taxon>Saccharomycotina</taxon>
        <taxon>Dipodascomycetes</taxon>
        <taxon>Dipodascales</taxon>
        <taxon>Trichomonascaceae</taxon>
        <taxon>Blastobotrys</taxon>
    </lineage>
</organism>
<evidence type="ECO:0000256" key="1">
    <source>
        <dbReference type="ARBA" id="ARBA00004123"/>
    </source>
</evidence>
<dbReference type="GO" id="GO:0005634">
    <property type="term" value="C:nucleus"/>
    <property type="evidence" value="ECO:0007669"/>
    <property type="project" value="UniProtKB-SubCell"/>
</dbReference>
<sequence>MAVMASMPGAAKSLAKPSDQAQPESKQKMSLNALRFPAKSVPATAAVIFLHGLGDSGAGWSFLAEEAARTKLFEHVNFVFPNAPTKPVTLNMGMPMPSWYDIYSLDKLGQVDEKGILESARVVEQFIKEQTDQGISPDRIVVGGFSQGGAVTLSTSMITKIKLAGFVALSGYLPLKDKFAAESNNTNKETPYFMGHGTDDQVVRFQYGETSSKALQEEFGRQVEFHSYPGMPHSACPEELAHLFKFLGNTIPKQ</sequence>
<feature type="domain" description="Phospholipase/carboxylesterase/thioesterase" evidence="16">
    <location>
        <begin position="38"/>
        <end position="249"/>
    </location>
</feature>
<dbReference type="GO" id="GO:0008474">
    <property type="term" value="F:palmitoyl-(protein) hydrolase activity"/>
    <property type="evidence" value="ECO:0007669"/>
    <property type="project" value="UniProtKB-EC"/>
</dbReference>
<dbReference type="Pfam" id="PF02230">
    <property type="entry name" value="Abhydrolase_2"/>
    <property type="match status" value="1"/>
</dbReference>
<protein>
    <recommendedName>
        <fullName evidence="5">Acyl-protein thioesterase 1</fullName>
        <ecNumber evidence="4">3.1.2.22</ecNumber>
    </recommendedName>
    <alternativeName>
        <fullName evidence="13">Palmitoyl-protein hydrolase</fullName>
    </alternativeName>
</protein>
<evidence type="ECO:0000256" key="6">
    <source>
        <dbReference type="ARBA" id="ARBA00022487"/>
    </source>
</evidence>
<feature type="region of interest" description="Disordered" evidence="15">
    <location>
        <begin position="1"/>
        <end position="28"/>
    </location>
</feature>
<evidence type="ECO:0000256" key="3">
    <source>
        <dbReference type="ARBA" id="ARBA00006499"/>
    </source>
</evidence>
<keyword evidence="6" id="KW-0719">Serine esterase</keyword>
<dbReference type="GO" id="GO:0005737">
    <property type="term" value="C:cytoplasm"/>
    <property type="evidence" value="ECO:0007669"/>
    <property type="project" value="UniProtKB-SubCell"/>
</dbReference>
<reference evidence="17" key="2">
    <citation type="submission" date="2014-06" db="EMBL/GenBank/DDBJ databases">
        <title>The complete genome of Blastobotrys (Arxula) adeninivorans LS3 - a yeast of biotechnological interest.</title>
        <authorList>
            <person name="Kunze G."/>
            <person name="Gaillardin C."/>
            <person name="Czernicka M."/>
            <person name="Durrens P."/>
            <person name="Martin T."/>
            <person name="Boer E."/>
            <person name="Gabaldon T."/>
            <person name="Cruz J."/>
            <person name="Talla E."/>
            <person name="Marck C."/>
            <person name="Goffeau A."/>
            <person name="Barbe V."/>
            <person name="Baret P."/>
            <person name="Baronian K."/>
            <person name="Beier S."/>
            <person name="Bleykasten C."/>
            <person name="Bode R."/>
            <person name="Casaregola S."/>
            <person name="Despons L."/>
            <person name="Fairhead C."/>
            <person name="Giersberg M."/>
            <person name="Gierski P."/>
            <person name="Hahnel U."/>
            <person name="Hartmann A."/>
            <person name="Jankowska D."/>
            <person name="Jubin C."/>
            <person name="Jung P."/>
            <person name="Lafontaine I."/>
            <person name="Leh-Louis V."/>
            <person name="Lemaire M."/>
            <person name="Marcet-Houben M."/>
            <person name="Mascher M."/>
            <person name="Morel G."/>
            <person name="Richard G.-F."/>
            <person name="Riechen J."/>
            <person name="Sacerdot C."/>
            <person name="Sarkar A."/>
            <person name="Savel G."/>
            <person name="Schacherer J."/>
            <person name="Sherman D."/>
            <person name="Straub M.-L."/>
            <person name="Stein N."/>
            <person name="Thierry A."/>
            <person name="Trautwein-Schult A."/>
            <person name="Westhof E."/>
            <person name="Worch S."/>
            <person name="Dujon B."/>
            <person name="Souciet J.-L."/>
            <person name="Wincker P."/>
            <person name="Scholz U."/>
            <person name="Neuveglise N."/>
        </authorList>
    </citation>
    <scope>NUCLEOTIDE SEQUENCE</scope>
    <source>
        <strain evidence="17">LS3</strain>
    </source>
</reference>
<dbReference type="EMBL" id="HG937693">
    <property type="protein sequence ID" value="CDP35239.1"/>
    <property type="molecule type" value="Genomic_DNA"/>
</dbReference>
<evidence type="ECO:0000313" key="17">
    <source>
        <dbReference type="EMBL" id="CDP35239.1"/>
    </source>
</evidence>
<evidence type="ECO:0000256" key="5">
    <source>
        <dbReference type="ARBA" id="ARBA00014923"/>
    </source>
</evidence>
<evidence type="ECO:0000256" key="10">
    <source>
        <dbReference type="ARBA" id="ARBA00023098"/>
    </source>
</evidence>
<comment type="catalytic activity">
    <reaction evidence="14">
        <text>S-hexadecanoyl-L-cysteinyl-[protein] + H2O = L-cysteinyl-[protein] + hexadecanoate + H(+)</text>
        <dbReference type="Rhea" id="RHEA:19233"/>
        <dbReference type="Rhea" id="RHEA-COMP:10131"/>
        <dbReference type="Rhea" id="RHEA-COMP:11032"/>
        <dbReference type="ChEBI" id="CHEBI:7896"/>
        <dbReference type="ChEBI" id="CHEBI:15377"/>
        <dbReference type="ChEBI" id="CHEBI:15378"/>
        <dbReference type="ChEBI" id="CHEBI:29950"/>
        <dbReference type="ChEBI" id="CHEBI:74151"/>
        <dbReference type="EC" id="3.1.2.22"/>
    </reaction>
</comment>
<comment type="subcellular location">
    <subcellularLocation>
        <location evidence="2">Cytoplasm</location>
    </subcellularLocation>
    <subcellularLocation>
        <location evidence="1">Nucleus</location>
    </subcellularLocation>
</comment>
<dbReference type="InterPro" id="IPR003140">
    <property type="entry name" value="PLipase/COase/thioEstase"/>
</dbReference>
<proteinExistence type="inferred from homology"/>
<dbReference type="EC" id="3.1.2.22" evidence="4"/>
<dbReference type="PhylomeDB" id="A0A060T392"/>
<evidence type="ECO:0000256" key="4">
    <source>
        <dbReference type="ARBA" id="ARBA00012423"/>
    </source>
</evidence>
<evidence type="ECO:0000256" key="14">
    <source>
        <dbReference type="ARBA" id="ARBA00047337"/>
    </source>
</evidence>
<dbReference type="InterPro" id="IPR029058">
    <property type="entry name" value="AB_hydrolase_fold"/>
</dbReference>
<accession>A0A060T392</accession>
<evidence type="ECO:0000256" key="13">
    <source>
        <dbReference type="ARBA" id="ARBA00031195"/>
    </source>
</evidence>
<keyword evidence="7" id="KW-0963">Cytoplasm</keyword>
<name>A0A060T392_BLAAD</name>